<accession>A0A1L9SQ57</accession>
<keyword evidence="3" id="KW-1185">Reference proteome</keyword>
<reference evidence="3" key="1">
    <citation type="journal article" date="2017" name="Genome Biol.">
        <title>Comparative genomics reveals high biological diversity and specific adaptations in the industrially and medically important fungal genus Aspergillus.</title>
        <authorList>
            <person name="de Vries R.P."/>
            <person name="Riley R."/>
            <person name="Wiebenga A."/>
            <person name="Aguilar-Osorio G."/>
            <person name="Amillis S."/>
            <person name="Uchima C.A."/>
            <person name="Anderluh G."/>
            <person name="Asadollahi M."/>
            <person name="Askin M."/>
            <person name="Barry K."/>
            <person name="Battaglia E."/>
            <person name="Bayram O."/>
            <person name="Benocci T."/>
            <person name="Braus-Stromeyer S.A."/>
            <person name="Caldana C."/>
            <person name="Canovas D."/>
            <person name="Cerqueira G.C."/>
            <person name="Chen F."/>
            <person name="Chen W."/>
            <person name="Choi C."/>
            <person name="Clum A."/>
            <person name="Dos Santos R.A."/>
            <person name="Damasio A.R."/>
            <person name="Diallinas G."/>
            <person name="Emri T."/>
            <person name="Fekete E."/>
            <person name="Flipphi M."/>
            <person name="Freyberg S."/>
            <person name="Gallo A."/>
            <person name="Gournas C."/>
            <person name="Habgood R."/>
            <person name="Hainaut M."/>
            <person name="Harispe M.L."/>
            <person name="Henrissat B."/>
            <person name="Hilden K.S."/>
            <person name="Hope R."/>
            <person name="Hossain A."/>
            <person name="Karabika E."/>
            <person name="Karaffa L."/>
            <person name="Karanyi Z."/>
            <person name="Krasevec N."/>
            <person name="Kuo A."/>
            <person name="Kusch H."/>
            <person name="LaButti K."/>
            <person name="Lagendijk E.L."/>
            <person name="Lapidus A."/>
            <person name="Levasseur A."/>
            <person name="Lindquist E."/>
            <person name="Lipzen A."/>
            <person name="Logrieco A.F."/>
            <person name="MacCabe A."/>
            <person name="Maekelae M.R."/>
            <person name="Malavazi I."/>
            <person name="Melin P."/>
            <person name="Meyer V."/>
            <person name="Mielnichuk N."/>
            <person name="Miskei M."/>
            <person name="Molnar A.P."/>
            <person name="Mule G."/>
            <person name="Ngan C.Y."/>
            <person name="Orejas M."/>
            <person name="Orosz E."/>
            <person name="Ouedraogo J.P."/>
            <person name="Overkamp K.M."/>
            <person name="Park H.-S."/>
            <person name="Perrone G."/>
            <person name="Piumi F."/>
            <person name="Punt P.J."/>
            <person name="Ram A.F."/>
            <person name="Ramon A."/>
            <person name="Rauscher S."/>
            <person name="Record E."/>
            <person name="Riano-Pachon D.M."/>
            <person name="Robert V."/>
            <person name="Roehrig J."/>
            <person name="Ruller R."/>
            <person name="Salamov A."/>
            <person name="Salih N.S."/>
            <person name="Samson R.A."/>
            <person name="Sandor E."/>
            <person name="Sanguinetti M."/>
            <person name="Schuetze T."/>
            <person name="Sepcic K."/>
            <person name="Shelest E."/>
            <person name="Sherlock G."/>
            <person name="Sophianopoulou V."/>
            <person name="Squina F.M."/>
            <person name="Sun H."/>
            <person name="Susca A."/>
            <person name="Todd R.B."/>
            <person name="Tsang A."/>
            <person name="Unkles S.E."/>
            <person name="van de Wiele N."/>
            <person name="van Rossen-Uffink D."/>
            <person name="Oliveira J.V."/>
            <person name="Vesth T.C."/>
            <person name="Visser J."/>
            <person name="Yu J.-H."/>
            <person name="Zhou M."/>
            <person name="Andersen M.R."/>
            <person name="Archer D.B."/>
            <person name="Baker S.E."/>
            <person name="Benoit I."/>
            <person name="Brakhage A.A."/>
            <person name="Braus G.H."/>
            <person name="Fischer R."/>
            <person name="Frisvad J.C."/>
            <person name="Goldman G.H."/>
            <person name="Houbraken J."/>
            <person name="Oakley B."/>
            <person name="Pocsi I."/>
            <person name="Scazzocchio C."/>
            <person name="Seiboth B."/>
            <person name="vanKuyk P.A."/>
            <person name="Wortman J."/>
            <person name="Dyer P.S."/>
            <person name="Grigoriev I.V."/>
        </authorList>
    </citation>
    <scope>NUCLEOTIDE SEQUENCE [LARGE SCALE GENOMIC DNA]</scope>
    <source>
        <strain evidence="3">CBS 506.65</strain>
    </source>
</reference>
<organism evidence="2 3">
    <name type="scientific">Penicilliopsis zonata CBS 506.65</name>
    <dbReference type="NCBI Taxonomy" id="1073090"/>
    <lineage>
        <taxon>Eukaryota</taxon>
        <taxon>Fungi</taxon>
        <taxon>Dikarya</taxon>
        <taxon>Ascomycota</taxon>
        <taxon>Pezizomycotina</taxon>
        <taxon>Eurotiomycetes</taxon>
        <taxon>Eurotiomycetidae</taxon>
        <taxon>Eurotiales</taxon>
        <taxon>Aspergillaceae</taxon>
        <taxon>Penicilliopsis</taxon>
    </lineage>
</organism>
<dbReference type="RefSeq" id="XP_022583808.1">
    <property type="nucleotide sequence ID" value="XM_022724637.1"/>
</dbReference>
<feature type="region of interest" description="Disordered" evidence="1">
    <location>
        <begin position="37"/>
        <end position="85"/>
    </location>
</feature>
<name>A0A1L9SQ57_9EURO</name>
<protein>
    <submittedName>
        <fullName evidence="2">Uncharacterized protein</fullName>
    </submittedName>
</protein>
<dbReference type="AlphaFoldDB" id="A0A1L9SQ57"/>
<proteinExistence type="predicted"/>
<gene>
    <name evidence="2" type="ORF">ASPZODRAFT_14020</name>
</gene>
<dbReference type="EMBL" id="KV878338">
    <property type="protein sequence ID" value="OJJ49298.1"/>
    <property type="molecule type" value="Genomic_DNA"/>
</dbReference>
<evidence type="ECO:0000313" key="2">
    <source>
        <dbReference type="EMBL" id="OJJ49298.1"/>
    </source>
</evidence>
<dbReference type="VEuPathDB" id="FungiDB:ASPZODRAFT_14020"/>
<feature type="compositionally biased region" description="Basic and acidic residues" evidence="1">
    <location>
        <begin position="49"/>
        <end position="62"/>
    </location>
</feature>
<dbReference type="GeneID" id="34611102"/>
<dbReference type="OrthoDB" id="4227359at2759"/>
<evidence type="ECO:0000313" key="3">
    <source>
        <dbReference type="Proteomes" id="UP000184188"/>
    </source>
</evidence>
<dbReference type="Proteomes" id="UP000184188">
    <property type="component" value="Unassembled WGS sequence"/>
</dbReference>
<evidence type="ECO:0000256" key="1">
    <source>
        <dbReference type="SAM" id="MobiDB-lite"/>
    </source>
</evidence>
<sequence>MSSEAPRTAGVQLSSNFATKRLSIGYDHEAYLELTDGKGEAKTPSQVYAEERNERLKSRAEDPAVFSPKGDPGPTDFECVQNKAV</sequence>